<gene>
    <name evidence="3" type="ORF">E8E13_010337</name>
</gene>
<dbReference type="PANTHER" id="PTHR35204:SF1">
    <property type="entry name" value="ENTEROTOXIN"/>
    <property type="match status" value="1"/>
</dbReference>
<accession>A0A9P4TIE9</accession>
<dbReference type="EMBL" id="SWKU01000007">
    <property type="protein sequence ID" value="KAF3005133.1"/>
    <property type="molecule type" value="Genomic_DNA"/>
</dbReference>
<feature type="compositionally biased region" description="Basic and acidic residues" evidence="1">
    <location>
        <begin position="115"/>
        <end position="142"/>
    </location>
</feature>
<evidence type="ECO:0000313" key="3">
    <source>
        <dbReference type="EMBL" id="KAF3005133.1"/>
    </source>
</evidence>
<sequence length="623" mass="69344">MRREVSISLLTFSLLSLLSTGYSDATIDNANHIFNAVHSSMRQWGSSLNHNDPDFVKGMQWLAFEPEHALIFAHPRRPPPGEGKKLYPGSEESGESSAPHDGAGWRQHGFPPEYGYEKEVASHHRQHNDRPHPLPPLRDGHDTPPPPYEQGPRGHRKFPPPPPLPPGHVYKPYPPPPRKSRPNGGPKHPWDPTHHRPHPPDSPSESLELRSTLSGLRESQSQEPLRVSLPPSSPPPEQTGYLHTYVTRHALRLLYIDGLSAGKTENGTLDTQDRLLLNLTDEQKGGPFGGEMLRARGLCELAAGLWEGRIDGILRMEGGFEVILCEFEQHLERVDIVHVEEGGIGRPGRGVMGGWQYIKAITSRYHGLGGDRVHIDYDRFVSVFAHHAPGLWDNDVHSDAHMPRLTNVPPTTLSTIKSEVTHMILNAHRASPPSHARNWQTITDTVVARYSTPLHHITTSPPLRSDPDALAAYLSTLLRPFIDARARNAPLETARCIAQLLPPLTTSTTTTDPVLAHRALHTVTSRICDTLLTALSISSAPTPHVSYRAVYAARAVDAVQELVDWLAWTSWKECNTCADEEVCFVPIWPMGAREDHARPRCRGEEGVAQQRGYWGRMGPPREK</sequence>
<feature type="chain" id="PRO_5040401210" evidence="2">
    <location>
        <begin position="26"/>
        <end position="623"/>
    </location>
</feature>
<dbReference type="InterPro" id="IPR038921">
    <property type="entry name" value="YOR389W-like"/>
</dbReference>
<keyword evidence="4" id="KW-1185">Reference proteome</keyword>
<feature type="compositionally biased region" description="Polar residues" evidence="1">
    <location>
        <begin position="203"/>
        <end position="223"/>
    </location>
</feature>
<evidence type="ECO:0000256" key="2">
    <source>
        <dbReference type="SAM" id="SignalP"/>
    </source>
</evidence>
<comment type="caution">
    <text evidence="3">The sequence shown here is derived from an EMBL/GenBank/DDBJ whole genome shotgun (WGS) entry which is preliminary data.</text>
</comment>
<proteinExistence type="predicted"/>
<evidence type="ECO:0000313" key="4">
    <source>
        <dbReference type="Proteomes" id="UP000801428"/>
    </source>
</evidence>
<dbReference type="OrthoDB" id="10261782at2759"/>
<keyword evidence="2" id="KW-0732">Signal</keyword>
<feature type="region of interest" description="Disordered" evidence="1">
    <location>
        <begin position="73"/>
        <end position="239"/>
    </location>
</feature>
<feature type="signal peptide" evidence="2">
    <location>
        <begin position="1"/>
        <end position="25"/>
    </location>
</feature>
<dbReference type="Proteomes" id="UP000801428">
    <property type="component" value="Unassembled WGS sequence"/>
</dbReference>
<dbReference type="AlphaFoldDB" id="A0A9P4TIE9"/>
<dbReference type="PANTHER" id="PTHR35204">
    <property type="entry name" value="YALI0A21131P"/>
    <property type="match status" value="1"/>
</dbReference>
<name>A0A9P4TIE9_CURKU</name>
<feature type="compositionally biased region" description="Pro residues" evidence="1">
    <location>
        <begin position="159"/>
        <end position="177"/>
    </location>
</feature>
<reference evidence="3" key="1">
    <citation type="submission" date="2019-04" db="EMBL/GenBank/DDBJ databases">
        <title>Sequencing of skin fungus with MAO and IRED activity.</title>
        <authorList>
            <person name="Marsaioli A.J."/>
            <person name="Bonatto J.M.C."/>
            <person name="Reis Junior O."/>
        </authorList>
    </citation>
    <scope>NUCLEOTIDE SEQUENCE</scope>
    <source>
        <strain evidence="3">30M1</strain>
    </source>
</reference>
<protein>
    <submittedName>
        <fullName evidence="3">Uncharacterized protein</fullName>
    </submittedName>
</protein>
<evidence type="ECO:0000256" key="1">
    <source>
        <dbReference type="SAM" id="MobiDB-lite"/>
    </source>
</evidence>
<organism evidence="3 4">
    <name type="scientific">Curvularia kusanoi</name>
    <name type="common">Cochliobolus kusanoi</name>
    <dbReference type="NCBI Taxonomy" id="90978"/>
    <lineage>
        <taxon>Eukaryota</taxon>
        <taxon>Fungi</taxon>
        <taxon>Dikarya</taxon>
        <taxon>Ascomycota</taxon>
        <taxon>Pezizomycotina</taxon>
        <taxon>Dothideomycetes</taxon>
        <taxon>Pleosporomycetidae</taxon>
        <taxon>Pleosporales</taxon>
        <taxon>Pleosporineae</taxon>
        <taxon>Pleosporaceae</taxon>
        <taxon>Curvularia</taxon>
    </lineage>
</organism>